<reference evidence="8 9" key="1">
    <citation type="submission" date="2015-03" db="EMBL/GenBank/DDBJ databases">
        <title>Comparative analysis of the OM43 clade including a novel species from Red Sea uncovers genomic and metabolic diversity among marine methylotrophs.</title>
        <authorList>
            <person name="Jimenez-Infante F."/>
            <person name="Ngugi D.K."/>
            <person name="Vinu M."/>
            <person name="Alam I."/>
            <person name="Kamau A."/>
            <person name="Blom J."/>
            <person name="Bajic V.B."/>
            <person name="Stingl U."/>
        </authorList>
    </citation>
    <scope>NUCLEOTIDE SEQUENCE [LARGE SCALE GENOMIC DNA]</scope>
    <source>
        <strain evidence="8 9">MBRSH7</strain>
    </source>
</reference>
<dbReference type="InterPro" id="IPR002328">
    <property type="entry name" value="ADH_Zn_CS"/>
</dbReference>
<feature type="domain" description="Alcohol dehydrogenase-like C-terminal" evidence="6">
    <location>
        <begin position="176"/>
        <end position="298"/>
    </location>
</feature>
<dbReference type="GO" id="GO:0008106">
    <property type="term" value="F:alcohol dehydrogenase (NADP+) activity"/>
    <property type="evidence" value="ECO:0007669"/>
    <property type="project" value="UniProtKB-ARBA"/>
</dbReference>
<dbReference type="FunFam" id="3.40.50.720:FF:000022">
    <property type="entry name" value="Cinnamyl alcohol dehydrogenase"/>
    <property type="match status" value="1"/>
</dbReference>
<evidence type="ECO:0000256" key="5">
    <source>
        <dbReference type="RuleBase" id="RU361277"/>
    </source>
</evidence>
<dbReference type="InterPro" id="IPR011032">
    <property type="entry name" value="GroES-like_sf"/>
</dbReference>
<evidence type="ECO:0000313" key="9">
    <source>
        <dbReference type="Proteomes" id="UP000066549"/>
    </source>
</evidence>
<keyword evidence="3 5" id="KW-0862">Zinc</keyword>
<dbReference type="InterPro" id="IPR036291">
    <property type="entry name" value="NAD(P)-bd_dom_sf"/>
</dbReference>
<evidence type="ECO:0000259" key="7">
    <source>
        <dbReference type="Pfam" id="PF08240"/>
    </source>
</evidence>
<dbReference type="EMBL" id="CP011002">
    <property type="protein sequence ID" value="AKO65729.1"/>
    <property type="molecule type" value="Genomic_DNA"/>
</dbReference>
<feature type="domain" description="Alcohol dehydrogenase-like N-terminal" evidence="7">
    <location>
        <begin position="27"/>
        <end position="137"/>
    </location>
</feature>
<dbReference type="Pfam" id="PF00107">
    <property type="entry name" value="ADH_zinc_N"/>
    <property type="match status" value="1"/>
</dbReference>
<gene>
    <name evidence="8" type="ORF">VI33_03070</name>
</gene>
<dbReference type="PROSITE" id="PS00059">
    <property type="entry name" value="ADH_ZINC"/>
    <property type="match status" value="1"/>
</dbReference>
<evidence type="ECO:0000256" key="2">
    <source>
        <dbReference type="ARBA" id="ARBA00022723"/>
    </source>
</evidence>
<keyword evidence="4" id="KW-0560">Oxidoreductase</keyword>
<protein>
    <submittedName>
        <fullName evidence="8">Alcohol dehydrogenase</fullName>
    </submittedName>
</protein>
<evidence type="ECO:0000256" key="1">
    <source>
        <dbReference type="ARBA" id="ARBA00001947"/>
    </source>
</evidence>
<organism evidence="8 9">
    <name type="scientific">Methylophilales bacterium MBRS-H7</name>
    <dbReference type="NCBI Taxonomy" id="1623450"/>
    <lineage>
        <taxon>Bacteria</taxon>
        <taxon>Pseudomonadati</taxon>
        <taxon>Pseudomonadota</taxon>
        <taxon>Betaproteobacteria</taxon>
        <taxon>Nitrosomonadales</taxon>
        <taxon>OM43 clade</taxon>
    </lineage>
</organism>
<name>A0A0H4IZ08_9PROT</name>
<dbReference type="SUPFAM" id="SSF50129">
    <property type="entry name" value="GroES-like"/>
    <property type="match status" value="1"/>
</dbReference>
<evidence type="ECO:0000259" key="6">
    <source>
        <dbReference type="Pfam" id="PF00107"/>
    </source>
</evidence>
<sequence>MKNKTYAKIENKDKLELLITELPNIDDNEVSIKVINCGICHSDISAIDNAWNLSKYPLVAGHEIIGEVVQIGKNVKNHKVGDIVGLGWHSGYCHDCEYCKNDDFNFCVKTKKTIYSQTGGFAEFVNADSTAVIPIPKGMDLDKIGPLLCGGITVFTPIIEFNIKKNDKVGVIGIGGLGHLAIKFLKAVGCDVTAFSSSPEKKNEILSMGANEVIQSNNDETLKKYNDRFDFIISTVNHKLNWNQYLGCLKPRGRLHMVGATLDTLDVSVFNLMKGRKSISGSPVGSPKNIIKMLEFVNKHNTYPDVEIFSFDSINEAISKLRKNEIRFRAVVKW</sequence>
<dbReference type="InterPro" id="IPR047109">
    <property type="entry name" value="CAD-like"/>
</dbReference>
<dbReference type="CDD" id="cd05283">
    <property type="entry name" value="CAD1"/>
    <property type="match status" value="1"/>
</dbReference>
<dbReference type="PANTHER" id="PTHR42683">
    <property type="entry name" value="ALDEHYDE REDUCTASE"/>
    <property type="match status" value="1"/>
</dbReference>
<proteinExistence type="inferred from homology"/>
<dbReference type="GO" id="GO:0008270">
    <property type="term" value="F:zinc ion binding"/>
    <property type="evidence" value="ECO:0007669"/>
    <property type="project" value="InterPro"/>
</dbReference>
<dbReference type="OrthoDB" id="9771084at2"/>
<evidence type="ECO:0000256" key="3">
    <source>
        <dbReference type="ARBA" id="ARBA00022833"/>
    </source>
</evidence>
<keyword evidence="9" id="KW-1185">Reference proteome</keyword>
<dbReference type="Pfam" id="PF08240">
    <property type="entry name" value="ADH_N"/>
    <property type="match status" value="1"/>
</dbReference>
<dbReference type="AlphaFoldDB" id="A0A0H4IZ08"/>
<dbReference type="Gene3D" id="3.90.180.10">
    <property type="entry name" value="Medium-chain alcohol dehydrogenases, catalytic domain"/>
    <property type="match status" value="1"/>
</dbReference>
<keyword evidence="2 5" id="KW-0479">Metal-binding</keyword>
<comment type="similarity">
    <text evidence="5">Belongs to the zinc-containing alcohol dehydrogenase family.</text>
</comment>
<dbReference type="InterPro" id="IPR013154">
    <property type="entry name" value="ADH-like_N"/>
</dbReference>
<dbReference type="Gene3D" id="3.40.50.720">
    <property type="entry name" value="NAD(P)-binding Rossmann-like Domain"/>
    <property type="match status" value="1"/>
</dbReference>
<dbReference type="PROSITE" id="PS00065">
    <property type="entry name" value="D_2_HYDROXYACID_DH_1"/>
    <property type="match status" value="1"/>
</dbReference>
<evidence type="ECO:0000313" key="8">
    <source>
        <dbReference type="EMBL" id="AKO65729.1"/>
    </source>
</evidence>
<dbReference type="PATRIC" id="fig|1623450.3.peg.607"/>
<dbReference type="Proteomes" id="UP000066549">
    <property type="component" value="Chromosome"/>
</dbReference>
<accession>A0A0H4IZ08</accession>
<evidence type="ECO:0000256" key="4">
    <source>
        <dbReference type="ARBA" id="ARBA00023002"/>
    </source>
</evidence>
<dbReference type="InterPro" id="IPR029752">
    <property type="entry name" value="D-isomer_DH_CS1"/>
</dbReference>
<dbReference type="SUPFAM" id="SSF51735">
    <property type="entry name" value="NAD(P)-binding Rossmann-fold domains"/>
    <property type="match status" value="1"/>
</dbReference>
<dbReference type="InterPro" id="IPR013149">
    <property type="entry name" value="ADH-like_C"/>
</dbReference>
<comment type="cofactor">
    <cofactor evidence="1 5">
        <name>Zn(2+)</name>
        <dbReference type="ChEBI" id="CHEBI:29105"/>
    </cofactor>
</comment>